<keyword evidence="1" id="KW-0808">Transferase</keyword>
<dbReference type="SUPFAM" id="SSF55909">
    <property type="entry name" value="Pentein"/>
    <property type="match status" value="1"/>
</dbReference>
<protein>
    <submittedName>
        <fullName evidence="1">Amidinotransferase</fullName>
    </submittedName>
</protein>
<gene>
    <name evidence="1" type="ORF">CLLI_08480</name>
</gene>
<comment type="caution">
    <text evidence="1">The sequence shown here is derived from an EMBL/GenBank/DDBJ whole genome shotgun (WGS) entry which is preliminary data.</text>
</comment>
<evidence type="ECO:0000313" key="1">
    <source>
        <dbReference type="EMBL" id="PRR79368.1"/>
    </source>
</evidence>
<dbReference type="AlphaFoldDB" id="A0A2T0B639"/>
<keyword evidence="2" id="KW-1185">Reference proteome</keyword>
<dbReference type="Gene3D" id="3.75.10.10">
    <property type="entry name" value="L-arginine/glycine Amidinotransferase, Chain A"/>
    <property type="match status" value="1"/>
</dbReference>
<dbReference type="EMBL" id="PVXO01000027">
    <property type="protein sequence ID" value="PRR79368.1"/>
    <property type="molecule type" value="Genomic_DNA"/>
</dbReference>
<organism evidence="1 2">
    <name type="scientific">Clostridium liquoris</name>
    <dbReference type="NCBI Taxonomy" id="1289519"/>
    <lineage>
        <taxon>Bacteria</taxon>
        <taxon>Bacillati</taxon>
        <taxon>Bacillota</taxon>
        <taxon>Clostridia</taxon>
        <taxon>Eubacteriales</taxon>
        <taxon>Clostridiaceae</taxon>
        <taxon>Clostridium</taxon>
    </lineage>
</organism>
<dbReference type="GO" id="GO:0016740">
    <property type="term" value="F:transferase activity"/>
    <property type="evidence" value="ECO:0007669"/>
    <property type="project" value="UniProtKB-KW"/>
</dbReference>
<dbReference type="Proteomes" id="UP000239706">
    <property type="component" value="Unassembled WGS sequence"/>
</dbReference>
<dbReference type="OrthoDB" id="9814070at2"/>
<reference evidence="1 2" key="1">
    <citation type="submission" date="2018-03" db="EMBL/GenBank/DDBJ databases">
        <title>Genome sequence of Clostridium liquoris DSM 100320.</title>
        <authorList>
            <person name="Poehlein A."/>
            <person name="Daniel R."/>
        </authorList>
    </citation>
    <scope>NUCLEOTIDE SEQUENCE [LARGE SCALE GENOMIC DNA]</scope>
    <source>
        <strain evidence="1 2">DSM 100320</strain>
    </source>
</reference>
<accession>A0A2T0B639</accession>
<sequence length="59" mass="6879">MSRRSTREACDEVQQVLDTHKIDVKVLPIEFDNKKLHLDCVFNTIDEDLGFKKIAIQSF</sequence>
<dbReference type="RefSeq" id="WP_106063002.1">
    <property type="nucleotide sequence ID" value="NZ_PVXO01000027.1"/>
</dbReference>
<name>A0A2T0B639_9CLOT</name>
<proteinExistence type="predicted"/>
<evidence type="ECO:0000313" key="2">
    <source>
        <dbReference type="Proteomes" id="UP000239706"/>
    </source>
</evidence>